<evidence type="ECO:0008006" key="9">
    <source>
        <dbReference type="Google" id="ProtNLM"/>
    </source>
</evidence>
<dbReference type="Pfam" id="PF01027">
    <property type="entry name" value="Bax1-I"/>
    <property type="match status" value="1"/>
</dbReference>
<comment type="similarity">
    <text evidence="2 7">Belongs to the BI1 family.</text>
</comment>
<evidence type="ECO:0000256" key="6">
    <source>
        <dbReference type="ARBA" id="ARBA00023136"/>
    </source>
</evidence>
<feature type="transmembrane region" description="Helical" evidence="7">
    <location>
        <begin position="49"/>
        <end position="70"/>
    </location>
</feature>
<evidence type="ECO:0000313" key="8">
    <source>
        <dbReference type="EMBL" id="NDV36508.1"/>
    </source>
</evidence>
<evidence type="ECO:0000256" key="2">
    <source>
        <dbReference type="ARBA" id="ARBA00010350"/>
    </source>
</evidence>
<accession>A0A6B2LIJ8</accession>
<feature type="transmembrane region" description="Helical" evidence="7">
    <location>
        <begin position="172"/>
        <end position="190"/>
    </location>
</feature>
<dbReference type="PANTHER" id="PTHR23291:SF32">
    <property type="entry name" value="BAX INHIBITOR 1"/>
    <property type="match status" value="1"/>
</dbReference>
<evidence type="ECO:0000256" key="1">
    <source>
        <dbReference type="ARBA" id="ARBA00004141"/>
    </source>
</evidence>
<dbReference type="GO" id="GO:0016020">
    <property type="term" value="C:membrane"/>
    <property type="evidence" value="ECO:0007669"/>
    <property type="project" value="UniProtKB-SubCell"/>
</dbReference>
<feature type="transmembrane region" description="Helical" evidence="7">
    <location>
        <begin position="132"/>
        <end position="152"/>
    </location>
</feature>
<name>A0A6B2LIJ8_9EUKA</name>
<sequence>MTLAATVLSAALGSLAHMRWNLGGLMSHLCVIGLMVWLWVERDQVKRFGILNGLGFCQGLSIGPLIQYVLSTPGGEIVLGKAFFGTTILFACFSGAALFSPRRSYLYLYATLASGLSLLLYLQLAALLFPTAFGTSVLLYLGLLLFIGYVVYDTQMILEKVSLGDNDFVGHALELFVDFVAIFVRLLIILQKLNKKKEKE</sequence>
<dbReference type="PROSITE" id="PS01243">
    <property type="entry name" value="BI1"/>
    <property type="match status" value="1"/>
</dbReference>
<feature type="transmembrane region" description="Helical" evidence="7">
    <location>
        <begin position="106"/>
        <end position="126"/>
    </location>
</feature>
<protein>
    <recommendedName>
        <fullName evidence="9">Bax inhibitor 1</fullName>
    </recommendedName>
</protein>
<keyword evidence="3 7" id="KW-0812">Transmembrane</keyword>
<evidence type="ECO:0000256" key="3">
    <source>
        <dbReference type="ARBA" id="ARBA00022692"/>
    </source>
</evidence>
<dbReference type="EMBL" id="GIBP01007539">
    <property type="protein sequence ID" value="NDV36508.1"/>
    <property type="molecule type" value="Transcribed_RNA"/>
</dbReference>
<dbReference type="InterPro" id="IPR006213">
    <property type="entry name" value="Bax_inhbtr1_CS"/>
</dbReference>
<dbReference type="PANTHER" id="PTHR23291">
    <property type="entry name" value="BAX INHIBITOR-RELATED"/>
    <property type="match status" value="1"/>
</dbReference>
<feature type="transmembrane region" description="Helical" evidence="7">
    <location>
        <begin position="82"/>
        <end position="99"/>
    </location>
</feature>
<dbReference type="InterPro" id="IPR006214">
    <property type="entry name" value="Bax_inhibitor_1-related"/>
</dbReference>
<feature type="transmembrane region" description="Helical" evidence="7">
    <location>
        <begin position="20"/>
        <end position="40"/>
    </location>
</feature>
<keyword evidence="6 7" id="KW-0472">Membrane</keyword>
<reference evidence="8" key="1">
    <citation type="journal article" date="2020" name="J. Eukaryot. Microbiol.">
        <title>De novo Sequencing, Assembly and Annotation of the Transcriptome for the Free-Living Testate Amoeba Arcella intermedia.</title>
        <authorList>
            <person name="Ribeiro G.M."/>
            <person name="Porfirio-Sousa A.L."/>
            <person name="Maurer-Alcala X.X."/>
            <person name="Katz L.A."/>
            <person name="Lahr D.J.G."/>
        </authorList>
    </citation>
    <scope>NUCLEOTIDE SEQUENCE</scope>
</reference>
<evidence type="ECO:0000256" key="4">
    <source>
        <dbReference type="ARBA" id="ARBA00022703"/>
    </source>
</evidence>
<keyword evidence="4" id="KW-0053">Apoptosis</keyword>
<dbReference type="AlphaFoldDB" id="A0A6B2LIJ8"/>
<comment type="subcellular location">
    <subcellularLocation>
        <location evidence="1">Membrane</location>
        <topology evidence="1">Multi-pass membrane protein</topology>
    </subcellularLocation>
</comment>
<organism evidence="8">
    <name type="scientific">Arcella intermedia</name>
    <dbReference type="NCBI Taxonomy" id="1963864"/>
    <lineage>
        <taxon>Eukaryota</taxon>
        <taxon>Amoebozoa</taxon>
        <taxon>Tubulinea</taxon>
        <taxon>Elardia</taxon>
        <taxon>Arcellinida</taxon>
        <taxon>Sphaerothecina</taxon>
        <taxon>Arcellidae</taxon>
        <taxon>Arcella</taxon>
    </lineage>
</organism>
<evidence type="ECO:0000256" key="7">
    <source>
        <dbReference type="RuleBase" id="RU004379"/>
    </source>
</evidence>
<keyword evidence="5 7" id="KW-1133">Transmembrane helix</keyword>
<proteinExistence type="inferred from homology"/>
<evidence type="ECO:0000256" key="5">
    <source>
        <dbReference type="ARBA" id="ARBA00022989"/>
    </source>
</evidence>